<name>A0A1Z5RKV7_SORBI</name>
<reference evidence="3" key="2">
    <citation type="journal article" date="2018" name="Plant J.">
        <title>The Sorghum bicolor reference genome: improved assembly, gene annotations, a transcriptome atlas, and signatures of genome organization.</title>
        <authorList>
            <person name="McCormick R.F."/>
            <person name="Truong S.K."/>
            <person name="Sreedasyam A."/>
            <person name="Jenkins J."/>
            <person name="Shu S."/>
            <person name="Sims D."/>
            <person name="Kennedy M."/>
            <person name="Amirebrahimi M."/>
            <person name="Weers B.D."/>
            <person name="McKinley B."/>
            <person name="Mattison A."/>
            <person name="Morishige D.T."/>
            <person name="Grimwood J."/>
            <person name="Schmutz J."/>
            <person name="Mullet J.E."/>
        </authorList>
    </citation>
    <scope>NUCLEOTIDE SEQUENCE [LARGE SCALE GENOMIC DNA]</scope>
    <source>
        <strain evidence="3">cv. BTx623</strain>
    </source>
</reference>
<evidence type="ECO:0000313" key="2">
    <source>
        <dbReference type="EMBL" id="OQU84201.1"/>
    </source>
</evidence>
<reference evidence="2 3" key="1">
    <citation type="journal article" date="2009" name="Nature">
        <title>The Sorghum bicolor genome and the diversification of grasses.</title>
        <authorList>
            <person name="Paterson A.H."/>
            <person name="Bowers J.E."/>
            <person name="Bruggmann R."/>
            <person name="Dubchak I."/>
            <person name="Grimwood J."/>
            <person name="Gundlach H."/>
            <person name="Haberer G."/>
            <person name="Hellsten U."/>
            <person name="Mitros T."/>
            <person name="Poliakov A."/>
            <person name="Schmutz J."/>
            <person name="Spannagl M."/>
            <person name="Tang H."/>
            <person name="Wang X."/>
            <person name="Wicker T."/>
            <person name="Bharti A.K."/>
            <person name="Chapman J."/>
            <person name="Feltus F.A."/>
            <person name="Gowik U."/>
            <person name="Grigoriev I.V."/>
            <person name="Lyons E."/>
            <person name="Maher C.A."/>
            <person name="Martis M."/>
            <person name="Narechania A."/>
            <person name="Otillar R.P."/>
            <person name="Penning B.W."/>
            <person name="Salamov A.A."/>
            <person name="Wang Y."/>
            <person name="Zhang L."/>
            <person name="Carpita N.C."/>
            <person name="Freeling M."/>
            <person name="Gingle A.R."/>
            <person name="Hash C.T."/>
            <person name="Keller B."/>
            <person name="Klein P."/>
            <person name="Kresovich S."/>
            <person name="McCann M.C."/>
            <person name="Ming R."/>
            <person name="Peterson D.G."/>
            <person name="Mehboob-ur-Rahman"/>
            <person name="Ware D."/>
            <person name="Westhoff P."/>
            <person name="Mayer K.F."/>
            <person name="Messing J."/>
            <person name="Rokhsar D.S."/>
        </authorList>
    </citation>
    <scope>NUCLEOTIDE SEQUENCE [LARGE SCALE GENOMIC DNA]</scope>
    <source>
        <strain evidence="3">cv. BTx623</strain>
    </source>
</reference>
<protein>
    <submittedName>
        <fullName evidence="2">Uncharacterized protein</fullName>
    </submittedName>
</protein>
<feature type="region of interest" description="Disordered" evidence="1">
    <location>
        <begin position="1"/>
        <end position="28"/>
    </location>
</feature>
<proteinExistence type="predicted"/>
<dbReference type="Gramene" id="OQU84201">
    <property type="protein sequence ID" value="OQU84201"/>
    <property type="gene ID" value="SORBI_3004G010101"/>
</dbReference>
<evidence type="ECO:0000256" key="1">
    <source>
        <dbReference type="SAM" id="MobiDB-lite"/>
    </source>
</evidence>
<evidence type="ECO:0000313" key="3">
    <source>
        <dbReference type="Proteomes" id="UP000000768"/>
    </source>
</evidence>
<organism evidence="2 3">
    <name type="scientific">Sorghum bicolor</name>
    <name type="common">Sorghum</name>
    <name type="synonym">Sorghum vulgare</name>
    <dbReference type="NCBI Taxonomy" id="4558"/>
    <lineage>
        <taxon>Eukaryota</taxon>
        <taxon>Viridiplantae</taxon>
        <taxon>Streptophyta</taxon>
        <taxon>Embryophyta</taxon>
        <taxon>Tracheophyta</taxon>
        <taxon>Spermatophyta</taxon>
        <taxon>Magnoliopsida</taxon>
        <taxon>Liliopsida</taxon>
        <taxon>Poales</taxon>
        <taxon>Poaceae</taxon>
        <taxon>PACMAD clade</taxon>
        <taxon>Panicoideae</taxon>
        <taxon>Andropogonodae</taxon>
        <taxon>Andropogoneae</taxon>
        <taxon>Sorghinae</taxon>
        <taxon>Sorghum</taxon>
    </lineage>
</organism>
<dbReference type="EMBL" id="CM000763">
    <property type="protein sequence ID" value="OQU84201.1"/>
    <property type="molecule type" value="Genomic_DNA"/>
</dbReference>
<keyword evidence="3" id="KW-1185">Reference proteome</keyword>
<sequence length="142" mass="16054">MEGLAKDREESWLAGTTRQGRTETTKEGTSFWCDILPSRFRPASCDARRPALSSAKKRKAPASSTNPPRRPLPDPPRRRAPLILLGAPLPNPPRRPLQILLDESGGRLSERELRWLPERRCDPHPRRAPCDTPVAALRWPLE</sequence>
<gene>
    <name evidence="2" type="ORF">SORBI_3004G010101</name>
</gene>
<dbReference type="InParanoid" id="A0A1Z5RKV7"/>
<dbReference type="AlphaFoldDB" id="A0A1Z5RKV7"/>
<accession>A0A1Z5RKV7</accession>
<dbReference type="Proteomes" id="UP000000768">
    <property type="component" value="Chromosome 4"/>
</dbReference>
<feature type="region of interest" description="Disordered" evidence="1">
    <location>
        <begin position="44"/>
        <end position="103"/>
    </location>
</feature>
<feature type="compositionally biased region" description="Basic and acidic residues" evidence="1">
    <location>
        <begin position="1"/>
        <end position="11"/>
    </location>
</feature>